<organism evidence="1 2">
    <name type="scientific">Phytophthora cactorum</name>
    <dbReference type="NCBI Taxonomy" id="29920"/>
    <lineage>
        <taxon>Eukaryota</taxon>
        <taxon>Sar</taxon>
        <taxon>Stramenopiles</taxon>
        <taxon>Oomycota</taxon>
        <taxon>Peronosporomycetes</taxon>
        <taxon>Peronosporales</taxon>
        <taxon>Peronosporaceae</taxon>
        <taxon>Phytophthora</taxon>
    </lineage>
</organism>
<dbReference type="AlphaFoldDB" id="A0A8T1F6T7"/>
<evidence type="ECO:0000313" key="2">
    <source>
        <dbReference type="Proteomes" id="UP000697107"/>
    </source>
</evidence>
<protein>
    <submittedName>
        <fullName evidence="1">Uncharacterized protein</fullName>
    </submittedName>
</protein>
<accession>A0A8T1F6T7</accession>
<gene>
    <name evidence="1" type="ORF">PC118_g17415</name>
</gene>
<name>A0A8T1F6T7_9STRA</name>
<proteinExistence type="predicted"/>
<reference evidence="1" key="1">
    <citation type="submission" date="2018-10" db="EMBL/GenBank/DDBJ databases">
        <title>Effector identification in a new, highly contiguous assembly of the strawberry crown rot pathogen Phytophthora cactorum.</title>
        <authorList>
            <person name="Armitage A.D."/>
            <person name="Nellist C.F."/>
            <person name="Bates H."/>
            <person name="Vickerstaff R.J."/>
            <person name="Harrison R.J."/>
        </authorList>
    </citation>
    <scope>NUCLEOTIDE SEQUENCE</scope>
    <source>
        <strain evidence="1">P415</strain>
    </source>
</reference>
<evidence type="ECO:0000313" key="1">
    <source>
        <dbReference type="EMBL" id="KAG2969520.1"/>
    </source>
</evidence>
<comment type="caution">
    <text evidence="1">The sequence shown here is derived from an EMBL/GenBank/DDBJ whole genome shotgun (WGS) entry which is preliminary data.</text>
</comment>
<sequence>MSSPQQSVMFVVQTMKDSDAVCVNANSGYCARSERLSSRNMLASLLVSDSPLPVGMQVLEFCPLATSSPLAEGWYRWRHV</sequence>
<dbReference type="EMBL" id="RCML01000786">
    <property type="protein sequence ID" value="KAG2969520.1"/>
    <property type="molecule type" value="Genomic_DNA"/>
</dbReference>
<dbReference type="Proteomes" id="UP000697107">
    <property type="component" value="Unassembled WGS sequence"/>
</dbReference>